<gene>
    <name evidence="2" type="ORF">VNO77_42822</name>
</gene>
<accession>A0AAN9JTP4</accession>
<feature type="region of interest" description="Disordered" evidence="1">
    <location>
        <begin position="1"/>
        <end position="31"/>
    </location>
</feature>
<dbReference type="AlphaFoldDB" id="A0AAN9JTP4"/>
<keyword evidence="3" id="KW-1185">Reference proteome</keyword>
<organism evidence="2 3">
    <name type="scientific">Canavalia gladiata</name>
    <name type="common">Sword bean</name>
    <name type="synonym">Dolichos gladiatus</name>
    <dbReference type="NCBI Taxonomy" id="3824"/>
    <lineage>
        <taxon>Eukaryota</taxon>
        <taxon>Viridiplantae</taxon>
        <taxon>Streptophyta</taxon>
        <taxon>Embryophyta</taxon>
        <taxon>Tracheophyta</taxon>
        <taxon>Spermatophyta</taxon>
        <taxon>Magnoliopsida</taxon>
        <taxon>eudicotyledons</taxon>
        <taxon>Gunneridae</taxon>
        <taxon>Pentapetalae</taxon>
        <taxon>rosids</taxon>
        <taxon>fabids</taxon>
        <taxon>Fabales</taxon>
        <taxon>Fabaceae</taxon>
        <taxon>Papilionoideae</taxon>
        <taxon>50 kb inversion clade</taxon>
        <taxon>NPAAA clade</taxon>
        <taxon>indigoferoid/millettioid clade</taxon>
        <taxon>Phaseoleae</taxon>
        <taxon>Canavalia</taxon>
    </lineage>
</organism>
<dbReference type="EMBL" id="JAYMYQ010000011">
    <property type="protein sequence ID" value="KAK7304928.1"/>
    <property type="molecule type" value="Genomic_DNA"/>
</dbReference>
<dbReference type="Proteomes" id="UP001367508">
    <property type="component" value="Unassembled WGS sequence"/>
</dbReference>
<reference evidence="2 3" key="1">
    <citation type="submission" date="2024-01" db="EMBL/GenBank/DDBJ databases">
        <title>The genomes of 5 underutilized Papilionoideae crops provide insights into root nodulation and disease resistanc.</title>
        <authorList>
            <person name="Jiang F."/>
        </authorList>
    </citation>
    <scope>NUCLEOTIDE SEQUENCE [LARGE SCALE GENOMIC DNA]</scope>
    <source>
        <strain evidence="2">LVBAO_FW01</strain>
        <tissue evidence="2">Leaves</tissue>
    </source>
</reference>
<evidence type="ECO:0000256" key="1">
    <source>
        <dbReference type="SAM" id="MobiDB-lite"/>
    </source>
</evidence>
<feature type="region of interest" description="Disordered" evidence="1">
    <location>
        <begin position="54"/>
        <end position="115"/>
    </location>
</feature>
<name>A0AAN9JTP4_CANGL</name>
<proteinExistence type="predicted"/>
<evidence type="ECO:0000313" key="3">
    <source>
        <dbReference type="Proteomes" id="UP001367508"/>
    </source>
</evidence>
<comment type="caution">
    <text evidence="2">The sequence shown here is derived from an EMBL/GenBank/DDBJ whole genome shotgun (WGS) entry which is preliminary data.</text>
</comment>
<protein>
    <submittedName>
        <fullName evidence="2">Uncharacterized protein</fullName>
    </submittedName>
</protein>
<evidence type="ECO:0000313" key="2">
    <source>
        <dbReference type="EMBL" id="KAK7304928.1"/>
    </source>
</evidence>
<sequence length="115" mass="12622">MSKPFHSPRNPPKPSLNPELPHSNASNSSHALKFKTSTMIIELQFAELQQLRSRRRRCHAGSFTMLHSKSSGKLRRRSAPEEASRSGGSSNEGNTPRIPEIKGSLSLGKCGGEEN</sequence>